<dbReference type="AlphaFoldDB" id="A0AAU9NMN3"/>
<gene>
    <name evidence="2" type="ORF">LVIROSA_LOCUS25351</name>
</gene>
<name>A0AAU9NMN3_9ASTR</name>
<comment type="caution">
    <text evidence="2">The sequence shown here is derived from an EMBL/GenBank/DDBJ whole genome shotgun (WGS) entry which is preliminary data.</text>
</comment>
<protein>
    <submittedName>
        <fullName evidence="2">Uncharacterized protein</fullName>
    </submittedName>
</protein>
<organism evidence="2 3">
    <name type="scientific">Lactuca virosa</name>
    <dbReference type="NCBI Taxonomy" id="75947"/>
    <lineage>
        <taxon>Eukaryota</taxon>
        <taxon>Viridiplantae</taxon>
        <taxon>Streptophyta</taxon>
        <taxon>Embryophyta</taxon>
        <taxon>Tracheophyta</taxon>
        <taxon>Spermatophyta</taxon>
        <taxon>Magnoliopsida</taxon>
        <taxon>eudicotyledons</taxon>
        <taxon>Gunneridae</taxon>
        <taxon>Pentapetalae</taxon>
        <taxon>asterids</taxon>
        <taxon>campanulids</taxon>
        <taxon>Asterales</taxon>
        <taxon>Asteraceae</taxon>
        <taxon>Cichorioideae</taxon>
        <taxon>Cichorieae</taxon>
        <taxon>Lactucinae</taxon>
        <taxon>Lactuca</taxon>
    </lineage>
</organism>
<evidence type="ECO:0000256" key="1">
    <source>
        <dbReference type="SAM" id="MobiDB-lite"/>
    </source>
</evidence>
<feature type="compositionally biased region" description="Polar residues" evidence="1">
    <location>
        <begin position="101"/>
        <end position="112"/>
    </location>
</feature>
<keyword evidence="3" id="KW-1185">Reference proteome</keyword>
<sequence>MLLHWNEVLHYTIVSIATVGQSGTLAYAATTTEDGDRSLISAVIFHRTAAFYLGLELFRQHRSVDLGFDLNNTVDLRLADRCYRLNRRDKRRGSAGDYTISEISSQNHTPSC</sequence>
<proteinExistence type="predicted"/>
<reference evidence="2 3" key="1">
    <citation type="submission" date="2022-01" db="EMBL/GenBank/DDBJ databases">
        <authorList>
            <person name="Xiong W."/>
            <person name="Schranz E."/>
        </authorList>
    </citation>
    <scope>NUCLEOTIDE SEQUENCE [LARGE SCALE GENOMIC DNA]</scope>
</reference>
<accession>A0AAU9NMN3</accession>
<dbReference type="EMBL" id="CAKMRJ010004462">
    <property type="protein sequence ID" value="CAH1439133.1"/>
    <property type="molecule type" value="Genomic_DNA"/>
</dbReference>
<feature type="region of interest" description="Disordered" evidence="1">
    <location>
        <begin position="90"/>
        <end position="112"/>
    </location>
</feature>
<dbReference type="Proteomes" id="UP001157418">
    <property type="component" value="Unassembled WGS sequence"/>
</dbReference>
<evidence type="ECO:0000313" key="3">
    <source>
        <dbReference type="Proteomes" id="UP001157418"/>
    </source>
</evidence>
<evidence type="ECO:0000313" key="2">
    <source>
        <dbReference type="EMBL" id="CAH1439133.1"/>
    </source>
</evidence>